<dbReference type="GO" id="GO:0005737">
    <property type="term" value="C:cytoplasm"/>
    <property type="evidence" value="ECO:0007669"/>
    <property type="project" value="TreeGrafter"/>
</dbReference>
<dbReference type="RefSeq" id="WP_158593137.1">
    <property type="nucleotide sequence ID" value="NZ_CBCRVU010000003.1"/>
</dbReference>
<dbReference type="STRING" id="1505723.SAMN04487792_0750"/>
<dbReference type="EMBL" id="FOMN01000003">
    <property type="protein sequence ID" value="SFD41666.1"/>
    <property type="molecule type" value="Genomic_DNA"/>
</dbReference>
<reference evidence="3" key="1">
    <citation type="submission" date="2016-10" db="EMBL/GenBank/DDBJ databases">
        <authorList>
            <person name="Varghese N."/>
            <person name="Submissions S."/>
        </authorList>
    </citation>
    <scope>NUCLEOTIDE SEQUENCE [LARGE SCALE GENOMIC DNA]</scope>
    <source>
        <strain evidence="3">R-53102</strain>
    </source>
</reference>
<dbReference type="Gene3D" id="3.40.50.720">
    <property type="entry name" value="NAD(P)-binding Rossmann-like Domain"/>
    <property type="match status" value="1"/>
</dbReference>
<evidence type="ECO:0000313" key="3">
    <source>
        <dbReference type="Proteomes" id="UP000199599"/>
    </source>
</evidence>
<dbReference type="PANTHER" id="PTHR10953:SF6">
    <property type="entry name" value="NEDD8-ACTIVATING ENZYME E1 CATALYTIC SUBUNIT"/>
    <property type="match status" value="1"/>
</dbReference>
<feature type="domain" description="THIF-type NAD/FAD binding fold" evidence="1">
    <location>
        <begin position="116"/>
        <end position="354"/>
    </location>
</feature>
<keyword evidence="2" id="KW-0808">Transferase</keyword>
<accession>A0A1I1S587</accession>
<dbReference type="GO" id="GO:0016779">
    <property type="term" value="F:nucleotidyltransferase activity"/>
    <property type="evidence" value="ECO:0007669"/>
    <property type="project" value="UniProtKB-KW"/>
</dbReference>
<dbReference type="GO" id="GO:0045116">
    <property type="term" value="P:protein neddylation"/>
    <property type="evidence" value="ECO:0007669"/>
    <property type="project" value="TreeGrafter"/>
</dbReference>
<dbReference type="InterPro" id="IPR045886">
    <property type="entry name" value="ThiF/MoeB/HesA"/>
</dbReference>
<dbReference type="Pfam" id="PF00899">
    <property type="entry name" value="ThiF"/>
    <property type="match status" value="1"/>
</dbReference>
<keyword evidence="2" id="KW-0548">Nucleotidyltransferase</keyword>
<dbReference type="InterPro" id="IPR035985">
    <property type="entry name" value="Ubiquitin-activating_enz"/>
</dbReference>
<sequence>MKDELLKYYPMIHQDKMIYEYEKGTIRIGTDDNDVIEITDKENKLLPLLNMLDGNNNVEKILSSFPWINLKSLSLLIVKLSKAHSLSLLNEPLSVLTSNDEFKSDCTYYYSEGLNGQDIIKKIKNLKVTIFGVGGGGSLLALQLTNLGVRHIHLVDNDKIDKSNLHRQFLFKNDDIGKFKVDVVQQFLKSRNSNVKITVSKKKIISVNSAIDEIETNESNWAFCCMDEPPYVAQRIINRASYIKQIPSLYGFSSRDSCKMLMVNPNKSGCIDCLLNATNDTEFEKLVYALRKNNFKPTTPIIIPNLMLETSWMVKKWLDQITNKRQQWNVLYRFDYNSLKEKSFVSFERQSDCPTCGTESNNKLWQIIPIK</sequence>
<proteinExistence type="predicted"/>
<organism evidence="2 3">
    <name type="scientific">Lactobacillus bombicola</name>
    <dbReference type="NCBI Taxonomy" id="1505723"/>
    <lineage>
        <taxon>Bacteria</taxon>
        <taxon>Bacillati</taxon>
        <taxon>Bacillota</taxon>
        <taxon>Bacilli</taxon>
        <taxon>Lactobacillales</taxon>
        <taxon>Lactobacillaceae</taxon>
        <taxon>Lactobacillus</taxon>
    </lineage>
</organism>
<evidence type="ECO:0000313" key="2">
    <source>
        <dbReference type="EMBL" id="SFD41666.1"/>
    </source>
</evidence>
<dbReference type="GO" id="GO:0019781">
    <property type="term" value="F:NEDD8 activating enzyme activity"/>
    <property type="evidence" value="ECO:0007669"/>
    <property type="project" value="TreeGrafter"/>
</dbReference>
<dbReference type="Proteomes" id="UP000199599">
    <property type="component" value="Unassembled WGS sequence"/>
</dbReference>
<dbReference type="InterPro" id="IPR000594">
    <property type="entry name" value="ThiF_NAD_FAD-bd"/>
</dbReference>
<dbReference type="AlphaFoldDB" id="A0A1I1S587"/>
<evidence type="ECO:0000259" key="1">
    <source>
        <dbReference type="Pfam" id="PF00899"/>
    </source>
</evidence>
<name>A0A1I1S587_9LACO</name>
<dbReference type="SUPFAM" id="SSF69572">
    <property type="entry name" value="Activating enzymes of the ubiquitin-like proteins"/>
    <property type="match status" value="1"/>
</dbReference>
<protein>
    <submittedName>
        <fullName evidence="2">Molybdopterin or thiamine biosynthesis adenylyltransferase</fullName>
    </submittedName>
</protein>
<gene>
    <name evidence="2" type="ORF">SAMN04487792_0750</name>
</gene>
<dbReference type="PANTHER" id="PTHR10953">
    <property type="entry name" value="UBIQUITIN-ACTIVATING ENZYME E1"/>
    <property type="match status" value="1"/>
</dbReference>